<feature type="compositionally biased region" description="Low complexity" evidence="1">
    <location>
        <begin position="302"/>
        <end position="314"/>
    </location>
</feature>
<dbReference type="Proteomes" id="UP001597512">
    <property type="component" value="Unassembled WGS sequence"/>
</dbReference>
<evidence type="ECO:0000313" key="2">
    <source>
        <dbReference type="EMBL" id="MFD2937734.1"/>
    </source>
</evidence>
<accession>A0ABW6AQG1</accession>
<evidence type="ECO:0000313" key="3">
    <source>
        <dbReference type="Proteomes" id="UP001597512"/>
    </source>
</evidence>
<comment type="caution">
    <text evidence="2">The sequence shown here is derived from an EMBL/GenBank/DDBJ whole genome shotgun (WGS) entry which is preliminary data.</text>
</comment>
<protein>
    <submittedName>
        <fullName evidence="2">DUF5712 family protein</fullName>
    </submittedName>
</protein>
<sequence length="351" mass="40651">MITKVLPATKNREINYDNKGSSERLVNYFEHEGKEQGQEAYYFSQDGDGLSKEEVVASIDGNVKGLKKDDTKFVSLVISPSSEELAHIKGDPEMLKKYTIDVMENYAKNFTLKNGKQLEGKDLVWYGIIHETRKYQWDDKEVKEGKAKEGEQKGGVQTHIHIVVSTRDKEQKTTLNPDTSKARFNIVDFQRKNAETFQQQFNYEKQTHFHKEKPHKERGHIDQVRYFEKRINRLAEKYDLDEKTVGNIRSKAAESGYSKEFYKGLKDYSTRINNKEGRKDDLTEFANLRKAEPRENREFAHSQANQQRQAVQSQRVSYAVESVLRGAGDNKDDDREILKDLSNKRGGHFGL</sequence>
<dbReference type="EMBL" id="JBHUOM010000043">
    <property type="protein sequence ID" value="MFD2937734.1"/>
    <property type="molecule type" value="Genomic_DNA"/>
</dbReference>
<reference evidence="3" key="1">
    <citation type="journal article" date="2019" name="Int. J. Syst. Evol. Microbiol.">
        <title>The Global Catalogue of Microorganisms (GCM) 10K type strain sequencing project: providing services to taxonomists for standard genome sequencing and annotation.</title>
        <authorList>
            <consortium name="The Broad Institute Genomics Platform"/>
            <consortium name="The Broad Institute Genome Sequencing Center for Infectious Disease"/>
            <person name="Wu L."/>
            <person name="Ma J."/>
        </authorList>
    </citation>
    <scope>NUCLEOTIDE SEQUENCE [LARGE SCALE GENOMIC DNA]</scope>
    <source>
        <strain evidence="3">KCTC 52490</strain>
    </source>
</reference>
<proteinExistence type="predicted"/>
<dbReference type="InterPro" id="IPR043766">
    <property type="entry name" value="BfmA-like"/>
</dbReference>
<gene>
    <name evidence="2" type="ORF">ACFS25_28460</name>
</gene>
<name>A0ABW6AQG1_9BACT</name>
<keyword evidence="3" id="KW-1185">Reference proteome</keyword>
<feature type="region of interest" description="Disordered" evidence="1">
    <location>
        <begin position="293"/>
        <end position="314"/>
    </location>
</feature>
<organism evidence="2 3">
    <name type="scientific">Spirosoma flavum</name>
    <dbReference type="NCBI Taxonomy" id="2048557"/>
    <lineage>
        <taxon>Bacteria</taxon>
        <taxon>Pseudomonadati</taxon>
        <taxon>Bacteroidota</taxon>
        <taxon>Cytophagia</taxon>
        <taxon>Cytophagales</taxon>
        <taxon>Cytophagaceae</taxon>
        <taxon>Spirosoma</taxon>
    </lineage>
</organism>
<evidence type="ECO:0000256" key="1">
    <source>
        <dbReference type="SAM" id="MobiDB-lite"/>
    </source>
</evidence>
<dbReference type="Pfam" id="PF18976">
    <property type="entry name" value="DUF5712"/>
    <property type="match status" value="1"/>
</dbReference>
<dbReference type="RefSeq" id="WP_381508096.1">
    <property type="nucleotide sequence ID" value="NZ_JBHUOM010000043.1"/>
</dbReference>